<reference evidence="3" key="1">
    <citation type="journal article" date="2013" name="Nature">
        <title>Pan genome of the phytoplankton Emiliania underpins its global distribution.</title>
        <authorList>
            <person name="Read B.A."/>
            <person name="Kegel J."/>
            <person name="Klute M.J."/>
            <person name="Kuo A."/>
            <person name="Lefebvre S.C."/>
            <person name="Maumus F."/>
            <person name="Mayer C."/>
            <person name="Miller J."/>
            <person name="Monier A."/>
            <person name="Salamov A."/>
            <person name="Young J."/>
            <person name="Aguilar M."/>
            <person name="Claverie J.M."/>
            <person name="Frickenhaus S."/>
            <person name="Gonzalez K."/>
            <person name="Herman E.K."/>
            <person name="Lin Y.C."/>
            <person name="Napier J."/>
            <person name="Ogata H."/>
            <person name="Sarno A.F."/>
            <person name="Shmutz J."/>
            <person name="Schroeder D."/>
            <person name="de Vargas C."/>
            <person name="Verret F."/>
            <person name="von Dassow P."/>
            <person name="Valentin K."/>
            <person name="Van de Peer Y."/>
            <person name="Wheeler G."/>
            <person name="Dacks J.B."/>
            <person name="Delwiche C.F."/>
            <person name="Dyhrman S.T."/>
            <person name="Glockner G."/>
            <person name="John U."/>
            <person name="Richards T."/>
            <person name="Worden A.Z."/>
            <person name="Zhang X."/>
            <person name="Grigoriev I.V."/>
            <person name="Allen A.E."/>
            <person name="Bidle K."/>
            <person name="Borodovsky M."/>
            <person name="Bowler C."/>
            <person name="Brownlee C."/>
            <person name="Cock J.M."/>
            <person name="Elias M."/>
            <person name="Gladyshev V.N."/>
            <person name="Groth M."/>
            <person name="Guda C."/>
            <person name="Hadaegh A."/>
            <person name="Iglesias-Rodriguez M.D."/>
            <person name="Jenkins J."/>
            <person name="Jones B.M."/>
            <person name="Lawson T."/>
            <person name="Leese F."/>
            <person name="Lindquist E."/>
            <person name="Lobanov A."/>
            <person name="Lomsadze A."/>
            <person name="Malik S.B."/>
            <person name="Marsh M.E."/>
            <person name="Mackinder L."/>
            <person name="Mock T."/>
            <person name="Mueller-Roeber B."/>
            <person name="Pagarete A."/>
            <person name="Parker M."/>
            <person name="Probert I."/>
            <person name="Quesneville H."/>
            <person name="Raines C."/>
            <person name="Rensing S.A."/>
            <person name="Riano-Pachon D.M."/>
            <person name="Richier S."/>
            <person name="Rokitta S."/>
            <person name="Shiraiwa Y."/>
            <person name="Soanes D.M."/>
            <person name="van der Giezen M."/>
            <person name="Wahlund T.M."/>
            <person name="Williams B."/>
            <person name="Wilson W."/>
            <person name="Wolfe G."/>
            <person name="Wurch L.L."/>
        </authorList>
    </citation>
    <scope>NUCLEOTIDE SEQUENCE</scope>
</reference>
<dbReference type="PANTHER" id="PTHR16214:SF3">
    <property type="entry name" value="TRANSMEMBRANE PROTEIN 260"/>
    <property type="match status" value="1"/>
</dbReference>
<dbReference type="AlphaFoldDB" id="A0A0D3I7N2"/>
<evidence type="ECO:0000313" key="2">
    <source>
        <dbReference type="EnsemblProtists" id="EOD07267"/>
    </source>
</evidence>
<dbReference type="InterPro" id="IPR052724">
    <property type="entry name" value="GT117_domain-containing"/>
</dbReference>
<evidence type="ECO:0000313" key="3">
    <source>
        <dbReference type="Proteomes" id="UP000013827"/>
    </source>
</evidence>
<dbReference type="KEGG" id="ehx:EMIHUDRAFT_448546"/>
<feature type="transmembrane region" description="Helical" evidence="1">
    <location>
        <begin position="83"/>
        <end position="108"/>
    </location>
</feature>
<dbReference type="Proteomes" id="UP000013827">
    <property type="component" value="Unassembled WGS sequence"/>
</dbReference>
<evidence type="ECO:0000256" key="1">
    <source>
        <dbReference type="SAM" id="Phobius"/>
    </source>
</evidence>
<accession>A0A0D3I7N2</accession>
<dbReference type="eggNOG" id="ENOG502QSIA">
    <property type="taxonomic scope" value="Eukaryota"/>
</dbReference>
<dbReference type="RefSeq" id="XP_005759696.1">
    <property type="nucleotide sequence ID" value="XM_005759639.1"/>
</dbReference>
<dbReference type="PANTHER" id="PTHR16214">
    <property type="entry name" value="TRANSMEMBRANE PROTEIN 260"/>
    <property type="match status" value="1"/>
</dbReference>
<dbReference type="GeneID" id="17253442"/>
<dbReference type="PaxDb" id="2903-EOD07267"/>
<keyword evidence="1" id="KW-0472">Membrane</keyword>
<protein>
    <recommendedName>
        <fullName evidence="4">DUF2723 domain-containing protein</fullName>
    </recommendedName>
</protein>
<feature type="transmembrane region" description="Helical" evidence="1">
    <location>
        <begin position="128"/>
        <end position="149"/>
    </location>
</feature>
<reference evidence="2" key="2">
    <citation type="submission" date="2024-10" db="UniProtKB">
        <authorList>
            <consortium name="EnsemblProtists"/>
        </authorList>
    </citation>
    <scope>IDENTIFICATION</scope>
</reference>
<keyword evidence="3" id="KW-1185">Reference proteome</keyword>
<dbReference type="HOGENOM" id="CLU_019631_1_0_1"/>
<sequence length="594" mass="62404">MYARADPDTMDLDLLLSTALSAVTLAAYVHTLCPGTPGGDAGELLQVALELGIAHPPGYPLWTMMAHGFSRLPLRNTTAAWRVNLSSAVYGALAAGTLSLGVGSWSGSPWAGVAAGGAFAFSPLVWEYSVQCEHTAVFFGAPFALWALLAGRTALLRPAPLLLLAAAGLAGLSPYLYLVARGGESAAWGSWGETSTAPRTTDAEFGLRLRRFSESLSEELPPYAAPIALLGLFSSFGLLGTGRGGGGRGGGGGGGGGGGAAAAGGGVGGGGGNAASLQDSRGAPVAVAVGAAFALYSLLFLWLANLPASSAFYLQVQRRFWTQPLLLVAAWFGLGRCTGGGRVADCADVPLFDAFGGEVLRALPDKRRVLLLTVGDEVVNSVRYLHRALAVRQRLAFSSAFSTPPLTILDLNYAQFRWFVRRAARAGAGFDGVSWPGDAYGSSPGSFLMEQLLDANYDAFEVYVCGGMHPRDESWRRGYQLWPVGLVSQVVRRGTPFDAQEWAARSARALPRLAFARPPQPGSWAEVVARNHYVPAYALRPFALLEAAYAAKGHAAAERALFNAAARLYDETVAVELNGSLRMPEYAVLSLADT</sequence>
<evidence type="ECO:0008006" key="4">
    <source>
        <dbReference type="Google" id="ProtNLM"/>
    </source>
</evidence>
<name>A0A0D3I7N2_EMIH1</name>
<organism evidence="2 3">
    <name type="scientific">Emiliania huxleyi (strain CCMP1516)</name>
    <dbReference type="NCBI Taxonomy" id="280463"/>
    <lineage>
        <taxon>Eukaryota</taxon>
        <taxon>Haptista</taxon>
        <taxon>Haptophyta</taxon>
        <taxon>Prymnesiophyceae</taxon>
        <taxon>Isochrysidales</taxon>
        <taxon>Noelaerhabdaceae</taxon>
        <taxon>Emiliania</taxon>
    </lineage>
</organism>
<proteinExistence type="predicted"/>
<keyword evidence="1" id="KW-0812">Transmembrane</keyword>
<keyword evidence="1" id="KW-1133">Transmembrane helix</keyword>
<dbReference type="EnsemblProtists" id="EOD07267">
    <property type="protein sequence ID" value="EOD07267"/>
    <property type="gene ID" value="EMIHUDRAFT_448546"/>
</dbReference>
<dbReference type="OMA" id="CEGHRRD"/>
<feature type="transmembrane region" description="Helical" evidence="1">
    <location>
        <begin position="161"/>
        <end position="180"/>
    </location>
</feature>
<dbReference type="InterPro" id="IPR021280">
    <property type="entry name" value="TMEM260-like"/>
</dbReference>
<dbReference type="Pfam" id="PF11028">
    <property type="entry name" value="TMEM260-like"/>
    <property type="match status" value="1"/>
</dbReference>
<feature type="transmembrane region" description="Helical" evidence="1">
    <location>
        <begin position="285"/>
        <end position="304"/>
    </location>
</feature>